<name>A0ABU3ZDM8_9GAMM</name>
<dbReference type="Gene3D" id="3.40.190.10">
    <property type="entry name" value="Periplasmic binding protein-like II"/>
    <property type="match status" value="1"/>
</dbReference>
<comment type="similarity">
    <text evidence="1">Belongs to the bacterial solute-binding protein 1 family.</text>
</comment>
<accession>A0ABU3ZDM8</accession>
<evidence type="ECO:0000256" key="3">
    <source>
        <dbReference type="ARBA" id="ARBA00022729"/>
    </source>
</evidence>
<dbReference type="PANTHER" id="PTHR30061:SF50">
    <property type="entry name" value="MALTOSE_MALTODEXTRIN-BINDING PERIPLASMIC PROTEIN"/>
    <property type="match status" value="1"/>
</dbReference>
<proteinExistence type="inferred from homology"/>
<dbReference type="RefSeq" id="WP_317520854.1">
    <property type="nucleotide sequence ID" value="NZ_JAWJZI010000001.1"/>
</dbReference>
<feature type="chain" id="PRO_5046944277" evidence="4">
    <location>
        <begin position="20"/>
        <end position="410"/>
    </location>
</feature>
<evidence type="ECO:0000313" key="5">
    <source>
        <dbReference type="EMBL" id="MDV5168201.1"/>
    </source>
</evidence>
<feature type="signal peptide" evidence="4">
    <location>
        <begin position="1"/>
        <end position="19"/>
    </location>
</feature>
<gene>
    <name evidence="5" type="ORF">R2X38_04195</name>
</gene>
<sequence>MKLRLSALALSLVAAGAMAKPVQVELWHNQTGDDEVVLQNLITDFNTANGDIEVKATYNGSYADIITKLQASIPARRNPEMAVLEVTQYGVFAEAGVLNDLNGYYAENKAFTEELQPFALEIGNYKDGNYVMPFNSSTPLMYVNKALLEEAGYEDMPAMTSFDEILDVAKTVQNELGADNVYGINTPSQFTRFGLVMQNGGDWVDPVTNKSGLADEATIEAFQWMGDLYHKHGVASAESVTDEKLVKQHFSSGRVAIHFDSTGNLGDYKRLLGDDLVVLPMPCTAECRVPIGGAGVGMMANVSDEKKAASWQFMQYLASANQSATWFQHTGYMPVNKNALDVESSKQLLAENPDFGAAMDQLPVAQGRARPPAMAWIRAQEQGIWESIALGQQDADKALKAFNRRVESRL</sequence>
<evidence type="ECO:0000256" key="4">
    <source>
        <dbReference type="SAM" id="SignalP"/>
    </source>
</evidence>
<evidence type="ECO:0000256" key="2">
    <source>
        <dbReference type="ARBA" id="ARBA00022448"/>
    </source>
</evidence>
<dbReference type="EMBL" id="JAWJZI010000001">
    <property type="protein sequence ID" value="MDV5168201.1"/>
    <property type="molecule type" value="Genomic_DNA"/>
</dbReference>
<organism evidence="5 6">
    <name type="scientific">Photobacterium rosenbergii</name>
    <dbReference type="NCBI Taxonomy" id="294936"/>
    <lineage>
        <taxon>Bacteria</taxon>
        <taxon>Pseudomonadati</taxon>
        <taxon>Pseudomonadota</taxon>
        <taxon>Gammaproteobacteria</taxon>
        <taxon>Vibrionales</taxon>
        <taxon>Vibrionaceae</taxon>
        <taxon>Photobacterium</taxon>
    </lineage>
</organism>
<comment type="caution">
    <text evidence="5">The sequence shown here is derived from an EMBL/GenBank/DDBJ whole genome shotgun (WGS) entry which is preliminary data.</text>
</comment>
<protein>
    <submittedName>
        <fullName evidence="5">ABC transporter substrate-binding protein</fullName>
    </submittedName>
</protein>
<keyword evidence="3 4" id="KW-0732">Signal</keyword>
<keyword evidence="2" id="KW-0813">Transport</keyword>
<keyword evidence="6" id="KW-1185">Reference proteome</keyword>
<dbReference type="Proteomes" id="UP001186452">
    <property type="component" value="Unassembled WGS sequence"/>
</dbReference>
<dbReference type="Pfam" id="PF13416">
    <property type="entry name" value="SBP_bac_8"/>
    <property type="match status" value="1"/>
</dbReference>
<dbReference type="CDD" id="cd14748">
    <property type="entry name" value="PBP2_UgpB"/>
    <property type="match status" value="1"/>
</dbReference>
<reference evidence="5 6" key="1">
    <citation type="submission" date="2023-10" db="EMBL/GenBank/DDBJ databases">
        <title>Marine bacteria isolated from horseshoe crab.</title>
        <authorList>
            <person name="Cheng T.H."/>
        </authorList>
    </citation>
    <scope>NUCLEOTIDE SEQUENCE [LARGE SCALE GENOMIC DNA]</scope>
    <source>
        <strain evidence="5 6">HSC6</strain>
    </source>
</reference>
<dbReference type="InterPro" id="IPR006059">
    <property type="entry name" value="SBP"/>
</dbReference>
<evidence type="ECO:0000256" key="1">
    <source>
        <dbReference type="ARBA" id="ARBA00008520"/>
    </source>
</evidence>
<evidence type="ECO:0000313" key="6">
    <source>
        <dbReference type="Proteomes" id="UP001186452"/>
    </source>
</evidence>
<dbReference type="PANTHER" id="PTHR30061">
    <property type="entry name" value="MALTOSE-BINDING PERIPLASMIC PROTEIN"/>
    <property type="match status" value="1"/>
</dbReference>
<dbReference type="SUPFAM" id="SSF53850">
    <property type="entry name" value="Periplasmic binding protein-like II"/>
    <property type="match status" value="1"/>
</dbReference>